<dbReference type="InterPro" id="IPR050367">
    <property type="entry name" value="APC_superfamily"/>
</dbReference>
<dbReference type="EMBL" id="JBHTKL010000005">
    <property type="protein sequence ID" value="MFD1020330.1"/>
    <property type="molecule type" value="Genomic_DNA"/>
</dbReference>
<evidence type="ECO:0000256" key="3">
    <source>
        <dbReference type="ARBA" id="ARBA00022692"/>
    </source>
</evidence>
<feature type="transmembrane region" description="Helical" evidence="6">
    <location>
        <begin position="124"/>
        <end position="148"/>
    </location>
</feature>
<sequence>MGEYKENSLSLIGAIGLGTGVMISAGIFALLGQVAELAGTWFPLIFIVGGIVTGFSAYSYVKMSNEYPSAGGIGMFLMKAYGKGTITASAAMLMAISMVINQSLVARTFGTYTLQLFGGDELGYLVPILGVGLLIFAFLVNISGNAFIQTFTSIVSLLKIIGLVIFALGGLWVAGFSITPAEGGGGTADSTIASIVAAVALTILSFKGFTTITNSGSEIVKPKKNVGRAIVASISISLIVYLLIAWAVSSNLPLGEIIKAKDYSLAEAARPAFGDLGVWFTVIIAIIATISGIIASVFAVSRMLAMLTNMKLIPHKHFGMPGRIQKHTLVYTIVLAMVLAVVFDLSRIASVGAILYLVMDMIVHWGVLKHLRNKVDAKPAIVITALILDAIVLAAFIWVKAVNDWLIVAVSVVFILLIFVGEYLFLKSNPVEEEEHGHDH</sequence>
<feature type="transmembrane region" description="Helical" evidence="6">
    <location>
        <begin position="41"/>
        <end position="61"/>
    </location>
</feature>
<keyword evidence="3 6" id="KW-0812">Transmembrane</keyword>
<feature type="transmembrane region" description="Helical" evidence="6">
    <location>
        <begin position="160"/>
        <end position="179"/>
    </location>
</feature>
<comment type="subcellular location">
    <subcellularLocation>
        <location evidence="1">Cell membrane</location>
        <topology evidence="1">Multi-pass membrane protein</topology>
    </subcellularLocation>
</comment>
<keyword evidence="8" id="KW-1185">Reference proteome</keyword>
<proteinExistence type="predicted"/>
<feature type="transmembrane region" description="Helical" evidence="6">
    <location>
        <begin position="12"/>
        <end position="35"/>
    </location>
</feature>
<evidence type="ECO:0000256" key="1">
    <source>
        <dbReference type="ARBA" id="ARBA00004651"/>
    </source>
</evidence>
<feature type="transmembrane region" description="Helical" evidence="6">
    <location>
        <begin position="278"/>
        <end position="307"/>
    </location>
</feature>
<reference evidence="8" key="1">
    <citation type="journal article" date="2019" name="Int. J. Syst. Evol. Microbiol.">
        <title>The Global Catalogue of Microorganisms (GCM) 10K type strain sequencing project: providing services to taxonomists for standard genome sequencing and annotation.</title>
        <authorList>
            <consortium name="The Broad Institute Genomics Platform"/>
            <consortium name="The Broad Institute Genome Sequencing Center for Infectious Disease"/>
            <person name="Wu L."/>
            <person name="Ma J."/>
        </authorList>
    </citation>
    <scope>NUCLEOTIDE SEQUENCE [LARGE SCALE GENOMIC DNA]</scope>
    <source>
        <strain evidence="8">CCUG 56607</strain>
    </source>
</reference>
<feature type="transmembrane region" description="Helical" evidence="6">
    <location>
        <begin position="191"/>
        <end position="209"/>
    </location>
</feature>
<dbReference type="PIRSF" id="PIRSF006060">
    <property type="entry name" value="AA_transporter"/>
    <property type="match status" value="1"/>
</dbReference>
<feature type="transmembrane region" description="Helical" evidence="6">
    <location>
        <begin position="405"/>
        <end position="426"/>
    </location>
</feature>
<evidence type="ECO:0000313" key="7">
    <source>
        <dbReference type="EMBL" id="MFD1020330.1"/>
    </source>
</evidence>
<keyword evidence="5 6" id="KW-0472">Membrane</keyword>
<accession>A0ABW3L2W6</accession>
<evidence type="ECO:0000256" key="4">
    <source>
        <dbReference type="ARBA" id="ARBA00022989"/>
    </source>
</evidence>
<comment type="caution">
    <text evidence="7">The sequence shown here is derived from an EMBL/GenBank/DDBJ whole genome shotgun (WGS) entry which is preliminary data.</text>
</comment>
<protein>
    <submittedName>
        <fullName evidence="7">APC family permease</fullName>
    </submittedName>
</protein>
<feature type="transmembrane region" description="Helical" evidence="6">
    <location>
        <begin position="229"/>
        <end position="248"/>
    </location>
</feature>
<dbReference type="Gene3D" id="1.20.1740.10">
    <property type="entry name" value="Amino acid/polyamine transporter I"/>
    <property type="match status" value="1"/>
</dbReference>
<dbReference type="InterPro" id="IPR002293">
    <property type="entry name" value="AA/rel_permease1"/>
</dbReference>
<keyword evidence="2" id="KW-1003">Cell membrane</keyword>
<keyword evidence="4 6" id="KW-1133">Transmembrane helix</keyword>
<dbReference type="Pfam" id="PF13520">
    <property type="entry name" value="AA_permease_2"/>
    <property type="match status" value="1"/>
</dbReference>
<name>A0ABW3L2W6_9BACI</name>
<feature type="transmembrane region" description="Helical" evidence="6">
    <location>
        <begin position="380"/>
        <end position="399"/>
    </location>
</feature>
<feature type="transmembrane region" description="Helical" evidence="6">
    <location>
        <begin position="328"/>
        <end position="345"/>
    </location>
</feature>
<dbReference type="Proteomes" id="UP001596990">
    <property type="component" value="Unassembled WGS sequence"/>
</dbReference>
<evidence type="ECO:0000256" key="5">
    <source>
        <dbReference type="ARBA" id="ARBA00023136"/>
    </source>
</evidence>
<evidence type="ECO:0000256" key="2">
    <source>
        <dbReference type="ARBA" id="ARBA00022475"/>
    </source>
</evidence>
<dbReference type="PANTHER" id="PTHR42770:SF11">
    <property type="entry name" value="INNER MEMBRANE TRANSPORT PROTEIN YBAT"/>
    <property type="match status" value="1"/>
</dbReference>
<gene>
    <name evidence="7" type="ORF">ACFQ2J_14170</name>
</gene>
<evidence type="ECO:0000256" key="6">
    <source>
        <dbReference type="SAM" id="Phobius"/>
    </source>
</evidence>
<dbReference type="PANTHER" id="PTHR42770">
    <property type="entry name" value="AMINO ACID TRANSPORTER-RELATED"/>
    <property type="match status" value="1"/>
</dbReference>
<dbReference type="RefSeq" id="WP_386061744.1">
    <property type="nucleotide sequence ID" value="NZ_JBHTKL010000005.1"/>
</dbReference>
<organism evidence="7 8">
    <name type="scientific">Thalassobacillus hwangdonensis</name>
    <dbReference type="NCBI Taxonomy" id="546108"/>
    <lineage>
        <taxon>Bacteria</taxon>
        <taxon>Bacillati</taxon>
        <taxon>Bacillota</taxon>
        <taxon>Bacilli</taxon>
        <taxon>Bacillales</taxon>
        <taxon>Bacillaceae</taxon>
        <taxon>Thalassobacillus</taxon>
    </lineage>
</organism>
<feature type="transmembrane region" description="Helical" evidence="6">
    <location>
        <begin position="81"/>
        <end position="104"/>
    </location>
</feature>
<evidence type="ECO:0000313" key="8">
    <source>
        <dbReference type="Proteomes" id="UP001596990"/>
    </source>
</evidence>